<keyword evidence="3" id="KW-1185">Reference proteome</keyword>
<organism evidence="2 3">
    <name type="scientific">Seminavis robusta</name>
    <dbReference type="NCBI Taxonomy" id="568900"/>
    <lineage>
        <taxon>Eukaryota</taxon>
        <taxon>Sar</taxon>
        <taxon>Stramenopiles</taxon>
        <taxon>Ochrophyta</taxon>
        <taxon>Bacillariophyta</taxon>
        <taxon>Bacillariophyceae</taxon>
        <taxon>Bacillariophycidae</taxon>
        <taxon>Naviculales</taxon>
        <taxon>Naviculaceae</taxon>
        <taxon>Seminavis</taxon>
    </lineage>
</organism>
<name>A0A9N8I0J8_9STRA</name>
<gene>
    <name evidence="2" type="ORF">SEMRO_4053_G352690.1</name>
</gene>
<evidence type="ECO:0000313" key="3">
    <source>
        <dbReference type="Proteomes" id="UP001153069"/>
    </source>
</evidence>
<dbReference type="EMBL" id="CAICTM010004051">
    <property type="protein sequence ID" value="CAB9531820.1"/>
    <property type="molecule type" value="Genomic_DNA"/>
</dbReference>
<evidence type="ECO:0000313" key="2">
    <source>
        <dbReference type="EMBL" id="CAB9531820.1"/>
    </source>
</evidence>
<evidence type="ECO:0000256" key="1">
    <source>
        <dbReference type="SAM" id="MobiDB-lite"/>
    </source>
</evidence>
<dbReference type="Proteomes" id="UP001153069">
    <property type="component" value="Unassembled WGS sequence"/>
</dbReference>
<feature type="region of interest" description="Disordered" evidence="1">
    <location>
        <begin position="8"/>
        <end position="29"/>
    </location>
</feature>
<accession>A0A9N8I0J8</accession>
<sequence length="132" mass="14546">MVDFLAAFPLPQHAQQQETEQPEQEDTVGMAAATNNNDAYLEPIPLNDTGGNNDEVLGLMADAEDELFMDLRDDKRNSAIVKENNALKHFDCFSKLRADQSGTTFIAARDIQYSGTEAEMKKLAAATSWSFG</sequence>
<dbReference type="AlphaFoldDB" id="A0A9N8I0J8"/>
<reference evidence="2" key="1">
    <citation type="submission" date="2020-06" db="EMBL/GenBank/DDBJ databases">
        <authorList>
            <consortium name="Plant Systems Biology data submission"/>
        </authorList>
    </citation>
    <scope>NUCLEOTIDE SEQUENCE</scope>
    <source>
        <strain evidence="2">D6</strain>
    </source>
</reference>
<protein>
    <submittedName>
        <fullName evidence="2">Uncharacterized protein</fullName>
    </submittedName>
</protein>
<proteinExistence type="predicted"/>
<comment type="caution">
    <text evidence="2">The sequence shown here is derived from an EMBL/GenBank/DDBJ whole genome shotgun (WGS) entry which is preliminary data.</text>
</comment>